<feature type="region of interest" description="Disordered" evidence="1">
    <location>
        <begin position="25"/>
        <end position="55"/>
    </location>
</feature>
<evidence type="ECO:0000313" key="2">
    <source>
        <dbReference type="EMBL" id="BBL89720.1"/>
    </source>
</evidence>
<proteinExistence type="predicted"/>
<dbReference type="Proteomes" id="UP000315115">
    <property type="component" value="Chromosome 1"/>
</dbReference>
<protein>
    <recommendedName>
        <fullName evidence="4">DUF5363 domain-containing protein</fullName>
    </recommendedName>
</protein>
<gene>
    <name evidence="2" type="ORF">VroAM7_23730</name>
</gene>
<sequence>MNWFKKRLKRYDDWCKEMGLTPDQKRSCVPYKQDPVHEDEPAKKAEQEKPNNEAV</sequence>
<dbReference type="InterPro" id="IPR035292">
    <property type="entry name" value="DUF5363"/>
</dbReference>
<dbReference type="EMBL" id="AP019798">
    <property type="protein sequence ID" value="BBL89720.1"/>
    <property type="molecule type" value="Genomic_DNA"/>
</dbReference>
<feature type="compositionally biased region" description="Basic and acidic residues" evidence="1">
    <location>
        <begin position="34"/>
        <end position="55"/>
    </location>
</feature>
<reference evidence="3" key="1">
    <citation type="submission" date="2019-07" db="EMBL/GenBank/DDBJ databases">
        <title>Complete Genome Sequences of Vibrion rotiferianus strain AM7.</title>
        <authorList>
            <person name="Miyazaki K."/>
            <person name="Wiseschart A."/>
            <person name="Pootanakit K."/>
            <person name="Ishimori K."/>
            <person name="Kitahara K."/>
        </authorList>
    </citation>
    <scope>NUCLEOTIDE SEQUENCE [LARGE SCALE GENOMIC DNA]</scope>
    <source>
        <strain evidence="3">AM7</strain>
    </source>
</reference>
<dbReference type="AlphaFoldDB" id="A0A510IBP8"/>
<evidence type="ECO:0000256" key="1">
    <source>
        <dbReference type="SAM" id="MobiDB-lite"/>
    </source>
</evidence>
<name>A0A510IBP8_9VIBR</name>
<accession>A0A510IBP8</accession>
<evidence type="ECO:0000313" key="3">
    <source>
        <dbReference type="Proteomes" id="UP000315115"/>
    </source>
</evidence>
<dbReference type="Pfam" id="PF17320">
    <property type="entry name" value="DUF5363"/>
    <property type="match status" value="1"/>
</dbReference>
<organism evidence="2 3">
    <name type="scientific">Vibrio rotiferianus</name>
    <dbReference type="NCBI Taxonomy" id="190895"/>
    <lineage>
        <taxon>Bacteria</taxon>
        <taxon>Pseudomonadati</taxon>
        <taxon>Pseudomonadota</taxon>
        <taxon>Gammaproteobacteria</taxon>
        <taxon>Vibrionales</taxon>
        <taxon>Vibrionaceae</taxon>
        <taxon>Vibrio</taxon>
    </lineage>
</organism>
<evidence type="ECO:0008006" key="4">
    <source>
        <dbReference type="Google" id="ProtNLM"/>
    </source>
</evidence>
<dbReference type="RefSeq" id="WP_172622561.1">
    <property type="nucleotide sequence ID" value="NZ_AP019798.1"/>
</dbReference>